<keyword evidence="4" id="KW-1185">Reference proteome</keyword>
<feature type="compositionally biased region" description="Gly residues" evidence="1">
    <location>
        <begin position="214"/>
        <end position="226"/>
    </location>
</feature>
<dbReference type="OrthoDB" id="5390558at2759"/>
<evidence type="ECO:0000259" key="2">
    <source>
        <dbReference type="SMART" id="SM01233"/>
    </source>
</evidence>
<dbReference type="EMBL" id="JMSN01000083">
    <property type="protein sequence ID" value="KDN41134.1"/>
    <property type="molecule type" value="Genomic_DNA"/>
</dbReference>
<feature type="region of interest" description="Disordered" evidence="1">
    <location>
        <begin position="31"/>
        <end position="118"/>
    </location>
</feature>
<protein>
    <recommendedName>
        <fullName evidence="2">Hyaluronan/mRNA-binding protein domain-containing protein</fullName>
    </recommendedName>
</protein>
<organism evidence="3 4">
    <name type="scientific">Tilletiaria anomala (strain ATCC 24038 / CBS 436.72 / UBC 951)</name>
    <dbReference type="NCBI Taxonomy" id="1037660"/>
    <lineage>
        <taxon>Eukaryota</taxon>
        <taxon>Fungi</taxon>
        <taxon>Dikarya</taxon>
        <taxon>Basidiomycota</taxon>
        <taxon>Ustilaginomycotina</taxon>
        <taxon>Exobasidiomycetes</taxon>
        <taxon>Georgefischeriales</taxon>
        <taxon>Tilletiariaceae</taxon>
        <taxon>Tilletiaria</taxon>
    </lineage>
</organism>
<dbReference type="GO" id="GO:0005737">
    <property type="term" value="C:cytoplasm"/>
    <property type="evidence" value="ECO:0007669"/>
    <property type="project" value="TreeGrafter"/>
</dbReference>
<dbReference type="Gene3D" id="6.10.140.1040">
    <property type="match status" value="1"/>
</dbReference>
<dbReference type="GeneID" id="25264957"/>
<dbReference type="PANTHER" id="PTHR12299:SF17">
    <property type="entry name" value="AT19571P-RELATED"/>
    <property type="match status" value="1"/>
</dbReference>
<dbReference type="InterPro" id="IPR039764">
    <property type="entry name" value="HABP4/SERBP1-like"/>
</dbReference>
<comment type="caution">
    <text evidence="3">The sequence shown here is derived from an EMBL/GenBank/DDBJ whole genome shotgun (WGS) entry which is preliminary data.</text>
</comment>
<feature type="compositionally biased region" description="Gly residues" evidence="1">
    <location>
        <begin position="234"/>
        <end position="250"/>
    </location>
</feature>
<dbReference type="PANTHER" id="PTHR12299">
    <property type="entry name" value="HYALURONIC ACID-BINDING PROTEIN 4"/>
    <property type="match status" value="1"/>
</dbReference>
<evidence type="ECO:0000256" key="1">
    <source>
        <dbReference type="SAM" id="MobiDB-lite"/>
    </source>
</evidence>
<dbReference type="SMART" id="SM01233">
    <property type="entry name" value="HABP4_PAI-RBP1"/>
    <property type="match status" value="1"/>
</dbReference>
<dbReference type="Pfam" id="PF04774">
    <property type="entry name" value="HABP4_PAI-RBP1"/>
    <property type="match status" value="1"/>
</dbReference>
<dbReference type="InterPro" id="IPR006861">
    <property type="entry name" value="HABP4_PAIRBP1-bd"/>
</dbReference>
<proteinExistence type="predicted"/>
<feature type="domain" description="Hyaluronan/mRNA-binding protein" evidence="2">
    <location>
        <begin position="44"/>
        <end position="153"/>
    </location>
</feature>
<dbReference type="GO" id="GO:0003723">
    <property type="term" value="F:RNA binding"/>
    <property type="evidence" value="ECO:0007669"/>
    <property type="project" value="InterPro"/>
</dbReference>
<dbReference type="Proteomes" id="UP000027361">
    <property type="component" value="Unassembled WGS sequence"/>
</dbReference>
<dbReference type="HOGENOM" id="CLU_043312_0_0_1"/>
<feature type="compositionally biased region" description="Basic and acidic residues" evidence="1">
    <location>
        <begin position="152"/>
        <end position="168"/>
    </location>
</feature>
<dbReference type="AlphaFoldDB" id="A0A066VQQ6"/>
<evidence type="ECO:0000313" key="3">
    <source>
        <dbReference type="EMBL" id="KDN41134.1"/>
    </source>
</evidence>
<feature type="compositionally biased region" description="Basic residues" evidence="1">
    <location>
        <begin position="33"/>
        <end position="43"/>
    </location>
</feature>
<sequence>MNHTATAADKPNSSGSTVLIIFSSLFAAERGRAGRGRGRGGRGRGREFDRHSATGRTDSGKAIAQGWGGDDPKREQDAEEGAVLDAVAEESSVATPANGETKADGAEAAAADAGAPAAVEEVDNTKTLDEYLAEQATKKAAINGTKAPTPRQADEWKEFGTKVQKASEDSESYFAATASSKESARAQKARKEKQAVEIDTYFEAPASGERGVRGGRGGSRGGAGRGRGSDRGSGRGGATRGSRGGPGGASGRSARGQANFSLDDSRAFPSLSA</sequence>
<name>A0A066VQQ6_TILAU</name>
<evidence type="ECO:0000313" key="4">
    <source>
        <dbReference type="Proteomes" id="UP000027361"/>
    </source>
</evidence>
<reference evidence="3 4" key="1">
    <citation type="submission" date="2014-05" db="EMBL/GenBank/DDBJ databases">
        <title>Draft genome sequence of a rare smut relative, Tilletiaria anomala UBC 951.</title>
        <authorList>
            <consortium name="DOE Joint Genome Institute"/>
            <person name="Toome M."/>
            <person name="Kuo A."/>
            <person name="Henrissat B."/>
            <person name="Lipzen A."/>
            <person name="Tritt A."/>
            <person name="Yoshinaga Y."/>
            <person name="Zane M."/>
            <person name="Barry K."/>
            <person name="Grigoriev I.V."/>
            <person name="Spatafora J.W."/>
            <person name="Aimea M.C."/>
        </authorList>
    </citation>
    <scope>NUCLEOTIDE SEQUENCE [LARGE SCALE GENOMIC DNA]</scope>
    <source>
        <strain evidence="3 4">UBC 951</strain>
    </source>
</reference>
<dbReference type="GO" id="GO:0005634">
    <property type="term" value="C:nucleus"/>
    <property type="evidence" value="ECO:0007669"/>
    <property type="project" value="TreeGrafter"/>
</dbReference>
<feature type="compositionally biased region" description="Low complexity" evidence="1">
    <location>
        <begin position="106"/>
        <end position="118"/>
    </location>
</feature>
<accession>A0A066VQQ6</accession>
<dbReference type="RefSeq" id="XP_013241603.1">
    <property type="nucleotide sequence ID" value="XM_013386149.1"/>
</dbReference>
<feature type="region of interest" description="Disordered" evidence="1">
    <location>
        <begin position="139"/>
        <end position="273"/>
    </location>
</feature>
<dbReference type="OMA" id="KKEWANV"/>
<dbReference type="InParanoid" id="A0A066VQQ6"/>
<dbReference type="STRING" id="1037660.A0A066VQQ6"/>
<gene>
    <name evidence="3" type="ORF">K437DRAFT_258372</name>
</gene>